<protein>
    <submittedName>
        <fullName evidence="2">Uncharacterized protein</fullName>
    </submittedName>
</protein>
<evidence type="ECO:0000313" key="3">
    <source>
        <dbReference type="Proteomes" id="UP000254866"/>
    </source>
</evidence>
<name>A0A370TDN5_9HELO</name>
<evidence type="ECO:0000313" key="2">
    <source>
        <dbReference type="EMBL" id="RDL32579.1"/>
    </source>
</evidence>
<dbReference type="OrthoDB" id="3553547at2759"/>
<proteinExistence type="predicted"/>
<gene>
    <name evidence="2" type="ORF">BP5553_09035</name>
</gene>
<feature type="compositionally biased region" description="Low complexity" evidence="1">
    <location>
        <begin position="79"/>
        <end position="94"/>
    </location>
</feature>
<feature type="compositionally biased region" description="Low complexity" evidence="1">
    <location>
        <begin position="302"/>
        <end position="312"/>
    </location>
</feature>
<evidence type="ECO:0000256" key="1">
    <source>
        <dbReference type="SAM" id="MobiDB-lite"/>
    </source>
</evidence>
<dbReference type="AlphaFoldDB" id="A0A370TDN5"/>
<dbReference type="RefSeq" id="XP_031866301.1">
    <property type="nucleotide sequence ID" value="XM_032017658.1"/>
</dbReference>
<feature type="region of interest" description="Disordered" evidence="1">
    <location>
        <begin position="14"/>
        <end position="57"/>
    </location>
</feature>
<comment type="caution">
    <text evidence="2">The sequence shown here is derived from an EMBL/GenBank/DDBJ whole genome shotgun (WGS) entry which is preliminary data.</text>
</comment>
<sequence length="616" mass="69159">MAGLYLWKWTHDGAGANKATGTEATTKSSMATASTESSTEANQTGSVEADEVESMPHGLELNSTNLETGWEPIHQPRVGQFGDQQKQQQQHHQFNNPKTERDVEAVKATREPGPPLPTPPAAGQHLQQPPSPRTHMIALQEGNPHGRPALSSLAGPLERYLAQDDMNDTEYDAARIEQDRRRLRAFRPSVFRKRAQVQAKRKELREKAEAKTLAEQSFMKFVRENIVVPASLSPSPVPTSKSPVRGLEYYYGKLQASQDEYGPSEYECYKLEESLDDLEFELAQIEGRLYNYPPEDFGAPGSKSALPPQSKSSPSSISILDFSFGDPQDYHPLHASYLERLGDLDLARERYNNTRHERESLVLEQELKARVGLEFDEDLKRFLAELPLREAALQTEIAGIEANIDRLRVQCLDEGIDVDEPNNNSVSNDGSSDYAAVDSKTVPTQHLQSDISHSMFPLLLPDSDEKKAKLEVLFTEFDEANKGHRINRWLLYKLQTSPLEVDLLARVFLHVVNVFDFSKWPTNIRDWQLSVLSMWEKDGANIPPEAFKYTQTTSFATHPSADSPTAQRNHRTVKSLQISDIPSNPKTSRKIRSAPSSVDARRITLSGPEVSSFMLN</sequence>
<feature type="region of interest" description="Disordered" evidence="1">
    <location>
        <begin position="293"/>
        <end position="312"/>
    </location>
</feature>
<organism evidence="2 3">
    <name type="scientific">Venustampulla echinocandica</name>
    <dbReference type="NCBI Taxonomy" id="2656787"/>
    <lineage>
        <taxon>Eukaryota</taxon>
        <taxon>Fungi</taxon>
        <taxon>Dikarya</taxon>
        <taxon>Ascomycota</taxon>
        <taxon>Pezizomycotina</taxon>
        <taxon>Leotiomycetes</taxon>
        <taxon>Helotiales</taxon>
        <taxon>Pleuroascaceae</taxon>
        <taxon>Venustampulla</taxon>
    </lineage>
</organism>
<feature type="compositionally biased region" description="Polar residues" evidence="1">
    <location>
        <begin position="574"/>
        <end position="586"/>
    </location>
</feature>
<dbReference type="Proteomes" id="UP000254866">
    <property type="component" value="Unassembled WGS sequence"/>
</dbReference>
<dbReference type="GeneID" id="43601884"/>
<dbReference type="EMBL" id="NPIC01000010">
    <property type="protein sequence ID" value="RDL32579.1"/>
    <property type="molecule type" value="Genomic_DNA"/>
</dbReference>
<feature type="region of interest" description="Disordered" evidence="1">
    <location>
        <begin position="73"/>
        <end position="131"/>
    </location>
</feature>
<feature type="region of interest" description="Disordered" evidence="1">
    <location>
        <begin position="555"/>
        <end position="599"/>
    </location>
</feature>
<keyword evidence="3" id="KW-1185">Reference proteome</keyword>
<accession>A0A370TDN5</accession>
<reference evidence="2 3" key="1">
    <citation type="journal article" date="2018" name="IMA Fungus">
        <title>IMA Genome-F 9: Draft genome sequence of Annulohypoxylon stygium, Aspergillus mulundensis, Berkeleyomyces basicola (syn. Thielaviopsis basicola), Ceratocystis smalleyi, two Cercospora beticola strains, Coleophoma cylindrospora, Fusarium fracticaudum, Phialophora cf. hyalina, and Morchella septimelata.</title>
        <authorList>
            <person name="Wingfield B.D."/>
            <person name="Bills G.F."/>
            <person name="Dong Y."/>
            <person name="Huang W."/>
            <person name="Nel W.J."/>
            <person name="Swalarsk-Parry B.S."/>
            <person name="Vaghefi N."/>
            <person name="Wilken P.M."/>
            <person name="An Z."/>
            <person name="de Beer Z.W."/>
            <person name="De Vos L."/>
            <person name="Chen L."/>
            <person name="Duong T.A."/>
            <person name="Gao Y."/>
            <person name="Hammerbacher A."/>
            <person name="Kikkert J.R."/>
            <person name="Li Y."/>
            <person name="Li H."/>
            <person name="Li K."/>
            <person name="Li Q."/>
            <person name="Liu X."/>
            <person name="Ma X."/>
            <person name="Naidoo K."/>
            <person name="Pethybridge S.J."/>
            <person name="Sun J."/>
            <person name="Steenkamp E.T."/>
            <person name="van der Nest M.A."/>
            <person name="van Wyk S."/>
            <person name="Wingfield M.J."/>
            <person name="Xiong C."/>
            <person name="Yue Q."/>
            <person name="Zhang X."/>
        </authorList>
    </citation>
    <scope>NUCLEOTIDE SEQUENCE [LARGE SCALE GENOMIC DNA]</scope>
    <source>
        <strain evidence="2 3">BP 5553</strain>
    </source>
</reference>
<feature type="compositionally biased region" description="Low complexity" evidence="1">
    <location>
        <begin position="22"/>
        <end position="41"/>
    </location>
</feature>
<dbReference type="STRING" id="2656787.A0A370TDN5"/>
<feature type="compositionally biased region" description="Polar residues" evidence="1">
    <location>
        <begin position="555"/>
        <end position="567"/>
    </location>
</feature>
<feature type="compositionally biased region" description="Basic and acidic residues" evidence="1">
    <location>
        <begin position="98"/>
        <end position="110"/>
    </location>
</feature>